<protein>
    <submittedName>
        <fullName evidence="4">LysM peptidoglycan-binding domain-containing protein</fullName>
    </submittedName>
</protein>
<comment type="caution">
    <text evidence="4">The sequence shown here is derived from an EMBL/GenBank/DDBJ whole genome shotgun (WGS) entry which is preliminary data.</text>
</comment>
<name>A0ABW3RMB2_9SPHI</name>
<keyword evidence="2" id="KW-0732">Signal</keyword>
<feature type="domain" description="LysM" evidence="3">
    <location>
        <begin position="134"/>
        <end position="177"/>
    </location>
</feature>
<dbReference type="PANTHER" id="PTHR33734:SF22">
    <property type="entry name" value="MEMBRANE-BOUND LYTIC MUREIN TRANSGLYCOSYLASE D"/>
    <property type="match status" value="1"/>
</dbReference>
<feature type="signal peptide" evidence="2">
    <location>
        <begin position="1"/>
        <end position="32"/>
    </location>
</feature>
<dbReference type="SMART" id="SM00257">
    <property type="entry name" value="LysM"/>
    <property type="match status" value="2"/>
</dbReference>
<evidence type="ECO:0000256" key="1">
    <source>
        <dbReference type="SAM" id="MobiDB-lite"/>
    </source>
</evidence>
<dbReference type="EMBL" id="JBHTKY010000012">
    <property type="protein sequence ID" value="MFD1165853.1"/>
    <property type="molecule type" value="Genomic_DNA"/>
</dbReference>
<evidence type="ECO:0000256" key="2">
    <source>
        <dbReference type="SAM" id="SignalP"/>
    </source>
</evidence>
<dbReference type="InterPro" id="IPR018392">
    <property type="entry name" value="LysM"/>
</dbReference>
<feature type="compositionally biased region" description="Polar residues" evidence="1">
    <location>
        <begin position="109"/>
        <end position="124"/>
    </location>
</feature>
<dbReference type="InterPro" id="IPR036779">
    <property type="entry name" value="LysM_dom_sf"/>
</dbReference>
<feature type="domain" description="LysM" evidence="3">
    <location>
        <begin position="50"/>
        <end position="97"/>
    </location>
</feature>
<organism evidence="4 5">
    <name type="scientific">Sphingobacterium daejeonense</name>
    <dbReference type="NCBI Taxonomy" id="371142"/>
    <lineage>
        <taxon>Bacteria</taxon>
        <taxon>Pseudomonadati</taxon>
        <taxon>Bacteroidota</taxon>
        <taxon>Sphingobacteriia</taxon>
        <taxon>Sphingobacteriales</taxon>
        <taxon>Sphingobacteriaceae</taxon>
        <taxon>Sphingobacterium</taxon>
    </lineage>
</organism>
<dbReference type="PROSITE" id="PS51782">
    <property type="entry name" value="LYSM"/>
    <property type="match status" value="2"/>
</dbReference>
<keyword evidence="5" id="KW-1185">Reference proteome</keyword>
<feature type="region of interest" description="Disordered" evidence="1">
    <location>
        <begin position="99"/>
        <end position="124"/>
    </location>
</feature>
<dbReference type="Proteomes" id="UP001597205">
    <property type="component" value="Unassembled WGS sequence"/>
</dbReference>
<dbReference type="SUPFAM" id="SSF54106">
    <property type="entry name" value="LysM domain"/>
    <property type="match status" value="2"/>
</dbReference>
<proteinExistence type="predicted"/>
<dbReference type="Gene3D" id="3.10.350.10">
    <property type="entry name" value="LysM domain"/>
    <property type="match status" value="2"/>
</dbReference>
<gene>
    <name evidence="4" type="ORF">ACFQ2C_09585</name>
</gene>
<dbReference type="PANTHER" id="PTHR33734">
    <property type="entry name" value="LYSM DOMAIN-CONTAINING GPI-ANCHORED PROTEIN 2"/>
    <property type="match status" value="1"/>
</dbReference>
<evidence type="ECO:0000313" key="5">
    <source>
        <dbReference type="Proteomes" id="UP001597205"/>
    </source>
</evidence>
<dbReference type="Pfam" id="PF01476">
    <property type="entry name" value="LysM"/>
    <property type="match status" value="2"/>
</dbReference>
<evidence type="ECO:0000259" key="3">
    <source>
        <dbReference type="PROSITE" id="PS51782"/>
    </source>
</evidence>
<dbReference type="RefSeq" id="WP_380896121.1">
    <property type="nucleotide sequence ID" value="NZ_JBHTKY010000012.1"/>
</dbReference>
<sequence length="309" mass="34067">MMRERLFNKSIKKTLIIFSATFLFAGVSLAQAQSNTASTKTTVKNGKTFLEHTVTSKDTYYQLSRIYGVPVKDIMNANNKKNLRVGDAVFIPAKEEAKKEEPKKEIAKTNSSNEGDSRTLGNPNSETIQAKILTEYKVGNNETLYSIAKRFSTTVDNIKKLNSLNTDTVREGQTLKIPDGNVVVVQKETAPAAINIPIPDNLSKEEIEFETNRYGIREKKEKGIGIWMENLESGGRSNLALHRTAPVGTILKITNPLTKSVTFAKVVGKFSDTSESRDAIVILSKSAASYIGALDKRFLIEIAYGAPVN</sequence>
<accession>A0ABW3RMB2</accession>
<dbReference type="CDD" id="cd00118">
    <property type="entry name" value="LysM"/>
    <property type="match status" value="2"/>
</dbReference>
<reference evidence="5" key="1">
    <citation type="journal article" date="2019" name="Int. J. Syst. Evol. Microbiol.">
        <title>The Global Catalogue of Microorganisms (GCM) 10K type strain sequencing project: providing services to taxonomists for standard genome sequencing and annotation.</title>
        <authorList>
            <consortium name="The Broad Institute Genomics Platform"/>
            <consortium name="The Broad Institute Genome Sequencing Center for Infectious Disease"/>
            <person name="Wu L."/>
            <person name="Ma J."/>
        </authorList>
    </citation>
    <scope>NUCLEOTIDE SEQUENCE [LARGE SCALE GENOMIC DNA]</scope>
    <source>
        <strain evidence="5">CCUG 52468</strain>
    </source>
</reference>
<evidence type="ECO:0000313" key="4">
    <source>
        <dbReference type="EMBL" id="MFD1165853.1"/>
    </source>
</evidence>
<feature type="chain" id="PRO_5046282270" evidence="2">
    <location>
        <begin position="33"/>
        <end position="309"/>
    </location>
</feature>